<evidence type="ECO:0000256" key="1">
    <source>
        <dbReference type="SAM" id="Coils"/>
    </source>
</evidence>
<feature type="coiled-coil region" evidence="1">
    <location>
        <begin position="150"/>
        <end position="187"/>
    </location>
</feature>
<dbReference type="EMBL" id="JAYMCU010000012">
    <property type="protein sequence ID" value="MEC3936314.1"/>
    <property type="molecule type" value="Genomic_DNA"/>
</dbReference>
<accession>A0ABU6I424</accession>
<proteinExistence type="predicted"/>
<comment type="caution">
    <text evidence="2">The sequence shown here is derived from an EMBL/GenBank/DDBJ whole genome shotgun (WGS) entry which is preliminary data.</text>
</comment>
<evidence type="ECO:0000313" key="2">
    <source>
        <dbReference type="EMBL" id="MEC3936314.1"/>
    </source>
</evidence>
<name>A0ABU6I424_9ENTR</name>
<organism evidence="2 3">
    <name type="scientific">Leclercia adecarboxylata</name>
    <dbReference type="NCBI Taxonomy" id="83655"/>
    <lineage>
        <taxon>Bacteria</taxon>
        <taxon>Pseudomonadati</taxon>
        <taxon>Pseudomonadota</taxon>
        <taxon>Gammaproteobacteria</taxon>
        <taxon>Enterobacterales</taxon>
        <taxon>Enterobacteriaceae</taxon>
        <taxon>Leclercia</taxon>
    </lineage>
</organism>
<keyword evidence="1" id="KW-0175">Coiled coil</keyword>
<gene>
    <name evidence="2" type="ORF">VOF76_09055</name>
</gene>
<dbReference type="Proteomes" id="UP001357437">
    <property type="component" value="Unassembled WGS sequence"/>
</dbReference>
<evidence type="ECO:0000313" key="3">
    <source>
        <dbReference type="Proteomes" id="UP001357437"/>
    </source>
</evidence>
<dbReference type="RefSeq" id="WP_040460375.1">
    <property type="nucleotide sequence ID" value="NZ_CP042930.1"/>
</dbReference>
<reference evidence="2 3" key="1">
    <citation type="submission" date="2024-01" db="EMBL/GenBank/DDBJ databases">
        <title>Comparative Genomics of Leclercia adecarboxylata Strains Isolated from Several Sources.</title>
        <authorList>
            <person name="Yescas-Zazueta V."/>
            <person name="Balbuena-Alonso M.G."/>
            <person name="Valencia D."/>
            <person name="Mendez-Pfeiffer P.A."/>
            <person name="Ballesteros-Monrreal M.G."/>
            <person name="Rocha-Gracia R.D.C."/>
            <person name="Barrios-Villa E."/>
        </authorList>
    </citation>
    <scope>NUCLEOTIDE SEQUENCE [LARGE SCALE GENOMIC DNA]</scope>
    <source>
        <strain evidence="2 3">33MEM</strain>
    </source>
</reference>
<dbReference type="GeneID" id="92830001"/>
<keyword evidence="3" id="KW-1185">Reference proteome</keyword>
<protein>
    <submittedName>
        <fullName evidence="2">Uncharacterized protein</fullName>
    </submittedName>
</protein>
<sequence>MSQACAPSALMQNNAGHELMSHYAIFLDQQRFTCFYLAQEGWEAYRLKGEESLECAQPDQLAEALSELTGHLEWKSPEQIVVLYQAAYQPWLPQLLDAVANIPVMVLPLAPWLTSAAACDPLSKTPELICRHLLPLLWKQLVNHNAPVKSHQLESASRTQEALMQQLQQEQQENLALQDALKTCQQSLQQQQSSWNKERAHYEANLLRTDDLDDAAIAQFMPLFFAHFWQKVSPSDMAMLLGSLTLPGISSPWPEPNKSALAMKKRSFQQSQFRHQQQIKAMARKFVEVGYLTVRPEMEPLLDE</sequence>